<sequence length="103" mass="11358">LILPSNMWSLPLILAITIRIFQLTESNPTPETYQITKNTVNNAADDVVKARADVKRAQGVLNKAMETARNAGKVEPKKEENAPEVDDCSFNGFLLSNCDSHTN</sequence>
<evidence type="ECO:0000313" key="2">
    <source>
        <dbReference type="EMBL" id="GMS96438.1"/>
    </source>
</evidence>
<dbReference type="Proteomes" id="UP001432027">
    <property type="component" value="Unassembled WGS sequence"/>
</dbReference>
<evidence type="ECO:0000313" key="3">
    <source>
        <dbReference type="Proteomes" id="UP001432027"/>
    </source>
</evidence>
<dbReference type="EMBL" id="BTSX01000004">
    <property type="protein sequence ID" value="GMS96438.1"/>
    <property type="molecule type" value="Genomic_DNA"/>
</dbReference>
<evidence type="ECO:0000256" key="1">
    <source>
        <dbReference type="SAM" id="SignalP"/>
    </source>
</evidence>
<feature type="non-terminal residue" evidence="2">
    <location>
        <position position="1"/>
    </location>
</feature>
<organism evidence="2 3">
    <name type="scientific">Pristionchus entomophagus</name>
    <dbReference type="NCBI Taxonomy" id="358040"/>
    <lineage>
        <taxon>Eukaryota</taxon>
        <taxon>Metazoa</taxon>
        <taxon>Ecdysozoa</taxon>
        <taxon>Nematoda</taxon>
        <taxon>Chromadorea</taxon>
        <taxon>Rhabditida</taxon>
        <taxon>Rhabditina</taxon>
        <taxon>Diplogasteromorpha</taxon>
        <taxon>Diplogasteroidea</taxon>
        <taxon>Neodiplogasteridae</taxon>
        <taxon>Pristionchus</taxon>
    </lineage>
</organism>
<feature type="signal peptide" evidence="1">
    <location>
        <begin position="1"/>
        <end position="26"/>
    </location>
</feature>
<reference evidence="2" key="1">
    <citation type="submission" date="2023-10" db="EMBL/GenBank/DDBJ databases">
        <title>Genome assembly of Pristionchus species.</title>
        <authorList>
            <person name="Yoshida K."/>
            <person name="Sommer R.J."/>
        </authorList>
    </citation>
    <scope>NUCLEOTIDE SEQUENCE</scope>
    <source>
        <strain evidence="2">RS0144</strain>
    </source>
</reference>
<keyword evidence="3" id="KW-1185">Reference proteome</keyword>
<accession>A0AAV5TQY1</accession>
<feature type="chain" id="PRO_5043910418" evidence="1">
    <location>
        <begin position="27"/>
        <end position="103"/>
    </location>
</feature>
<proteinExistence type="predicted"/>
<keyword evidence="1" id="KW-0732">Signal</keyword>
<name>A0AAV5TQY1_9BILA</name>
<protein>
    <submittedName>
        <fullName evidence="2">Uncharacterized protein</fullName>
    </submittedName>
</protein>
<gene>
    <name evidence="2" type="ORF">PENTCL1PPCAC_18613</name>
</gene>
<dbReference type="AlphaFoldDB" id="A0AAV5TQY1"/>
<comment type="caution">
    <text evidence="2">The sequence shown here is derived from an EMBL/GenBank/DDBJ whole genome shotgun (WGS) entry which is preliminary data.</text>
</comment>